<gene>
    <name evidence="2" type="ORF">HBH39_06365</name>
</gene>
<dbReference type="InterPro" id="IPR047768">
    <property type="entry name" value="Tn5p-like"/>
</dbReference>
<dbReference type="SUPFAM" id="SSF53098">
    <property type="entry name" value="Ribonuclease H-like"/>
    <property type="match status" value="1"/>
</dbReference>
<dbReference type="RefSeq" id="WP_167676633.1">
    <property type="nucleotide sequence ID" value="NZ_CP050313.1"/>
</dbReference>
<evidence type="ECO:0000313" key="2">
    <source>
        <dbReference type="EMBL" id="QIR14157.1"/>
    </source>
</evidence>
<dbReference type="Proteomes" id="UP000502608">
    <property type="component" value="Chromosome"/>
</dbReference>
<dbReference type="InterPro" id="IPR054836">
    <property type="entry name" value="Tn5_transposase"/>
</dbReference>
<name>A0A6G9QJB7_9GAMM</name>
<dbReference type="KEGG" id="saes:HBH39_06365"/>
<evidence type="ECO:0000313" key="3">
    <source>
        <dbReference type="Proteomes" id="UP000502608"/>
    </source>
</evidence>
<sequence>MIDKHEQWAEQQFGQVNLGDPRRTSRLVKLASTLAANPGKPIVNISQSPADMEGAYRFIRNENIEASTIAEAGFKATATGAQQHNLLLALEDTTNIVYSHRSIREELGHINQGNRHRGLLAHSIVLFAPESSEVVGLIEQQRWTRDINTRGKRRTKTPVPYSEKESYKWERASRNMVKRLGDNLDKVISVCDREADIYDYLQYKLNNQQRFVVRSMMSRHIEEGEHKLFHYASELTSAGQKRIHIAQKAGRKARTATLDITFSAVTLKVPSNKKGGSLPVYYVGCEERGNSDSNLNWHLITNEPIHTKEDALNIVSHYEHRWLVEEYHKVWKTDGTDIESSRLQSLSNVERLVTINAFIATRILQLKFAHSHATNVSCEQVLTPKTWKLLWLKQIKTPLPDSPPNMHWAYAELAKLGGWKDTKRTGRASVKVLWQGWFKLQTILEGYELAKSLESNL</sequence>
<dbReference type="InterPro" id="IPR014735">
    <property type="entry name" value="Transposase_Tn5-like_N"/>
</dbReference>
<dbReference type="Gene3D" id="1.10.246.40">
    <property type="entry name" value="Tn5 transposase, domain 1"/>
    <property type="match status" value="1"/>
</dbReference>
<proteinExistence type="predicted"/>
<feature type="domain" description="Transposase Tn5-like N-terminal" evidence="1">
    <location>
        <begin position="6"/>
        <end position="64"/>
    </location>
</feature>
<dbReference type="Gene3D" id="1.10.740.10">
    <property type="entry name" value="Transferase Inhibitor Protein From Tn5, Chain"/>
    <property type="match status" value="1"/>
</dbReference>
<reference evidence="2 3" key="1">
    <citation type="submission" date="2020-03" db="EMBL/GenBank/DDBJ databases">
        <title>Complete genome sequence of Shewanella sp.</title>
        <authorList>
            <person name="Kim Y.-S."/>
            <person name="Kim S.-J."/>
            <person name="Jung H.-K."/>
            <person name="Kim K.-H."/>
        </authorList>
    </citation>
    <scope>NUCLEOTIDE SEQUENCE [LARGE SCALE GENOMIC DNA]</scope>
    <source>
        <strain evidence="2 3">PN3F2</strain>
    </source>
</reference>
<protein>
    <submittedName>
        <fullName evidence="2">IS4 family transposase</fullName>
    </submittedName>
</protein>
<dbReference type="PANTHER" id="PTHR37319:SF1">
    <property type="entry name" value="TRANSPOSASE TN5 DIMERISATION DOMAIN-CONTAINING PROTEIN"/>
    <property type="match status" value="1"/>
</dbReference>
<dbReference type="EMBL" id="CP050313">
    <property type="protein sequence ID" value="QIR14157.1"/>
    <property type="molecule type" value="Genomic_DNA"/>
</dbReference>
<evidence type="ECO:0000259" key="1">
    <source>
        <dbReference type="Pfam" id="PF14706"/>
    </source>
</evidence>
<dbReference type="AlphaFoldDB" id="A0A6G9QJB7"/>
<dbReference type="InterPro" id="IPR012337">
    <property type="entry name" value="RNaseH-like_sf"/>
</dbReference>
<organism evidence="2 3">
    <name type="scientific">Shewanella aestuarii</name>
    <dbReference type="NCBI Taxonomy" id="1028752"/>
    <lineage>
        <taxon>Bacteria</taxon>
        <taxon>Pseudomonadati</taxon>
        <taxon>Pseudomonadota</taxon>
        <taxon>Gammaproteobacteria</taxon>
        <taxon>Alteromonadales</taxon>
        <taxon>Shewanellaceae</taxon>
        <taxon>Shewanella</taxon>
    </lineage>
</organism>
<accession>A0A6G9QJB7</accession>
<dbReference type="NCBIfam" id="NF033590">
    <property type="entry name" value="transpos_IS4_3"/>
    <property type="match status" value="1"/>
</dbReference>
<dbReference type="InterPro" id="IPR014737">
    <property type="entry name" value="Transposase_Tn5-like_C"/>
</dbReference>
<keyword evidence="3" id="KW-1185">Reference proteome</keyword>
<dbReference type="PANTHER" id="PTHR37319">
    <property type="entry name" value="TRANSPOSASE"/>
    <property type="match status" value="1"/>
</dbReference>
<dbReference type="Pfam" id="PF14706">
    <property type="entry name" value="Tnp_DNA_bind"/>
    <property type="match status" value="1"/>
</dbReference>
<dbReference type="InterPro" id="IPR038215">
    <property type="entry name" value="TN5-like_N_sf"/>
</dbReference>
<dbReference type="Gene3D" id="3.90.350.10">
    <property type="entry name" value="Transposase Inhibitor Protein From Tn5, Chain A, domain 1"/>
    <property type="match status" value="1"/>
</dbReference>